<evidence type="ECO:0008006" key="4">
    <source>
        <dbReference type="Google" id="ProtNLM"/>
    </source>
</evidence>
<evidence type="ECO:0000256" key="1">
    <source>
        <dbReference type="SAM" id="SignalP"/>
    </source>
</evidence>
<evidence type="ECO:0000313" key="2">
    <source>
        <dbReference type="EMBL" id="MBB5321738.1"/>
    </source>
</evidence>
<comment type="caution">
    <text evidence="2">The sequence shown here is derived from an EMBL/GenBank/DDBJ whole genome shotgun (WGS) entry which is preliminary data.</text>
</comment>
<dbReference type="InterPro" id="IPR023614">
    <property type="entry name" value="Porin_dom_sf"/>
</dbReference>
<dbReference type="Proteomes" id="UP000591735">
    <property type="component" value="Unassembled WGS sequence"/>
</dbReference>
<gene>
    <name evidence="2" type="ORF">HNR38_002232</name>
</gene>
<sequence length="374" mass="39934">MMLKNKLALAIIAVGISTQAAAVEIGEFNGTQLSIGGYVKAEGIVDMPDDGDQDFEGSMRQTRLNVSAKRKIQGHNVKAFVEGDFWDNNMTDSDSTYALRLRHAYIGVDNFTIGQTWNGQFFANAPFDVEMVNFWGLGTGTIAGNGAVVRPDLGIHYTLGGLRLTLQDPVYDQAGFPDMVAAYTYRTGGHAFNLAVTGREVGVDDALGNGGDDTEFGAAISAAAKLQFADTTLAFSAFTGEGAGVYAGWGYNGAYGPNQETDVNSETGDLIKTTGFSAGVTQKFMDNLRGTIRYGQVESDEINTGAGIGPQPVDDTLKMVNVNLIYTYLPGLDLGIEWRDQNAGTRVAGGPNDPASSSMRPKGQQVELFAKYSF</sequence>
<accession>A0A840UM28</accession>
<dbReference type="EMBL" id="JACHFE010000005">
    <property type="protein sequence ID" value="MBB5321738.1"/>
    <property type="molecule type" value="Genomic_DNA"/>
</dbReference>
<keyword evidence="1" id="KW-0732">Signal</keyword>
<feature type="signal peptide" evidence="1">
    <location>
        <begin position="1"/>
        <end position="22"/>
    </location>
</feature>
<dbReference type="RefSeq" id="WP_183703943.1">
    <property type="nucleotide sequence ID" value="NZ_JACHFE010000005.1"/>
</dbReference>
<protein>
    <recommendedName>
        <fullName evidence="4">Porin</fullName>
    </recommendedName>
</protein>
<reference evidence="2 3" key="1">
    <citation type="submission" date="2020-08" db="EMBL/GenBank/DDBJ databases">
        <title>Genomic Encyclopedia of Type Strains, Phase IV (KMG-IV): sequencing the most valuable type-strain genomes for metagenomic binning, comparative biology and taxonomic classification.</title>
        <authorList>
            <person name="Goeker M."/>
        </authorList>
    </citation>
    <scope>NUCLEOTIDE SEQUENCE [LARGE SCALE GENOMIC DNA]</scope>
    <source>
        <strain evidence="2 3">DSM 22359</strain>
    </source>
</reference>
<evidence type="ECO:0000313" key="3">
    <source>
        <dbReference type="Proteomes" id="UP000591735"/>
    </source>
</evidence>
<feature type="chain" id="PRO_5032522555" description="Porin" evidence="1">
    <location>
        <begin position="23"/>
        <end position="374"/>
    </location>
</feature>
<dbReference type="AlphaFoldDB" id="A0A840UM28"/>
<proteinExistence type="predicted"/>
<dbReference type="Gene3D" id="2.40.160.10">
    <property type="entry name" value="Porin"/>
    <property type="match status" value="1"/>
</dbReference>
<name>A0A840UM28_9GAMM</name>
<organism evidence="2 3">
    <name type="scientific">Marinobacter oulmenensis</name>
    <dbReference type="NCBI Taxonomy" id="643747"/>
    <lineage>
        <taxon>Bacteria</taxon>
        <taxon>Pseudomonadati</taxon>
        <taxon>Pseudomonadota</taxon>
        <taxon>Gammaproteobacteria</taxon>
        <taxon>Pseudomonadales</taxon>
        <taxon>Marinobacteraceae</taxon>
        <taxon>Marinobacter</taxon>
    </lineage>
</organism>
<keyword evidence="3" id="KW-1185">Reference proteome</keyword>
<dbReference type="SUPFAM" id="SSF56935">
    <property type="entry name" value="Porins"/>
    <property type="match status" value="1"/>
</dbReference>